<dbReference type="OrthoDB" id="10268103at2759"/>
<comment type="caution">
    <text evidence="3">The sequence shown here is derived from an EMBL/GenBank/DDBJ whole genome shotgun (WGS) entry which is preliminary data.</text>
</comment>
<dbReference type="PANTHER" id="PTHR11138:SF5">
    <property type="entry name" value="METHIONYL-TRNA FORMYLTRANSFERASE, MITOCHONDRIAL"/>
    <property type="match status" value="1"/>
</dbReference>
<accession>A0A2N5W8K2</accession>
<dbReference type="GO" id="GO:0005739">
    <property type="term" value="C:mitochondrion"/>
    <property type="evidence" value="ECO:0007669"/>
    <property type="project" value="TreeGrafter"/>
</dbReference>
<reference evidence="4 5" key="1">
    <citation type="submission" date="2017-11" db="EMBL/GenBank/DDBJ databases">
        <title>De novo assembly and phasing of dikaryotic genomes from two isolates of Puccinia coronata f. sp. avenae, the causal agent of oat crown rust.</title>
        <authorList>
            <person name="Miller M.E."/>
            <person name="Zhang Y."/>
            <person name="Omidvar V."/>
            <person name="Sperschneider J."/>
            <person name="Schwessinger B."/>
            <person name="Raley C."/>
            <person name="Palmer J.M."/>
            <person name="Garnica D."/>
            <person name="Upadhyaya N."/>
            <person name="Rathjen J."/>
            <person name="Taylor J.M."/>
            <person name="Park R.F."/>
            <person name="Dodds P.N."/>
            <person name="Hirsch C.D."/>
            <person name="Kianian S.F."/>
            <person name="Figueroa M."/>
        </authorList>
    </citation>
    <scope>NUCLEOTIDE SEQUENCE [LARGE SCALE GENOMIC DNA]</scope>
    <source>
        <strain evidence="3">12NC29</strain>
        <strain evidence="2">12SD80</strain>
    </source>
</reference>
<organism evidence="3 4">
    <name type="scientific">Puccinia coronata f. sp. avenae</name>
    <dbReference type="NCBI Taxonomy" id="200324"/>
    <lineage>
        <taxon>Eukaryota</taxon>
        <taxon>Fungi</taxon>
        <taxon>Dikarya</taxon>
        <taxon>Basidiomycota</taxon>
        <taxon>Pucciniomycotina</taxon>
        <taxon>Pucciniomycetes</taxon>
        <taxon>Pucciniales</taxon>
        <taxon>Pucciniaceae</taxon>
        <taxon>Puccinia</taxon>
    </lineage>
</organism>
<dbReference type="Proteomes" id="UP000235388">
    <property type="component" value="Unassembled WGS sequence"/>
</dbReference>
<name>A0A2N5W8K2_9BASI</name>
<keyword evidence="4" id="KW-1185">Reference proteome</keyword>
<dbReference type="InterPro" id="IPR002376">
    <property type="entry name" value="Formyl_transf_N"/>
</dbReference>
<dbReference type="SUPFAM" id="SSF53328">
    <property type="entry name" value="Formyltransferase"/>
    <property type="match status" value="1"/>
</dbReference>
<dbReference type="GO" id="GO:0004479">
    <property type="term" value="F:methionyl-tRNA formyltransferase activity"/>
    <property type="evidence" value="ECO:0007669"/>
    <property type="project" value="TreeGrafter"/>
</dbReference>
<dbReference type="EMBL" id="PGCI01000418">
    <property type="protein sequence ID" value="PLW27234.1"/>
    <property type="molecule type" value="Genomic_DNA"/>
</dbReference>
<feature type="domain" description="Formyl transferase N-terminal" evidence="1">
    <location>
        <begin position="9"/>
        <end position="66"/>
    </location>
</feature>
<dbReference type="Gene3D" id="3.40.50.12230">
    <property type="match status" value="1"/>
</dbReference>
<dbReference type="EMBL" id="PGCJ01000002">
    <property type="protein sequence ID" value="PLW58565.1"/>
    <property type="molecule type" value="Genomic_DNA"/>
</dbReference>
<dbReference type="AlphaFoldDB" id="A0A2N5W8K2"/>
<dbReference type="InterPro" id="IPR036477">
    <property type="entry name" value="Formyl_transf_N_sf"/>
</dbReference>
<evidence type="ECO:0000313" key="5">
    <source>
        <dbReference type="Proteomes" id="UP000235392"/>
    </source>
</evidence>
<evidence type="ECO:0000259" key="1">
    <source>
        <dbReference type="Pfam" id="PF00551"/>
    </source>
</evidence>
<gene>
    <name evidence="3" type="ORF">PCANC_00146</name>
    <name evidence="2" type="ORF">PCASD_14222</name>
</gene>
<sequence length="108" mass="12078">MRAEVTARLAAHRALNVHPLLPPHYRGAAPIQWQLANQEEEIGVLIQQLGHSGFDTGPILLQKPLHLPCCPYHHAKLTLADLADFLPLPLHIHHQPHLPLQTVPIQHV</sequence>
<dbReference type="Proteomes" id="UP000235392">
    <property type="component" value="Unassembled WGS sequence"/>
</dbReference>
<evidence type="ECO:0000313" key="3">
    <source>
        <dbReference type="EMBL" id="PLW58565.1"/>
    </source>
</evidence>
<evidence type="ECO:0000313" key="2">
    <source>
        <dbReference type="EMBL" id="PLW27234.1"/>
    </source>
</evidence>
<protein>
    <recommendedName>
        <fullName evidence="1">Formyl transferase N-terminal domain-containing protein</fullName>
    </recommendedName>
</protein>
<dbReference type="Pfam" id="PF00551">
    <property type="entry name" value="Formyl_trans_N"/>
    <property type="match status" value="1"/>
</dbReference>
<dbReference type="PANTHER" id="PTHR11138">
    <property type="entry name" value="METHIONYL-TRNA FORMYLTRANSFERASE"/>
    <property type="match status" value="1"/>
</dbReference>
<proteinExistence type="predicted"/>
<dbReference type="STRING" id="200324.A0A2N5W8K2"/>
<evidence type="ECO:0000313" key="4">
    <source>
        <dbReference type="Proteomes" id="UP000235388"/>
    </source>
</evidence>